<organism evidence="1 2">
    <name type="scientific">Sphingobacterium haloxyli</name>
    <dbReference type="NCBI Taxonomy" id="2100533"/>
    <lineage>
        <taxon>Bacteria</taxon>
        <taxon>Pseudomonadati</taxon>
        <taxon>Bacteroidota</taxon>
        <taxon>Sphingobacteriia</taxon>
        <taxon>Sphingobacteriales</taxon>
        <taxon>Sphingobacteriaceae</taxon>
        <taxon>Sphingobacterium</taxon>
    </lineage>
</organism>
<protein>
    <submittedName>
        <fullName evidence="1">Uncharacterized protein</fullName>
    </submittedName>
</protein>
<dbReference type="Proteomes" id="UP000239711">
    <property type="component" value="Unassembled WGS sequence"/>
</dbReference>
<gene>
    <name evidence="1" type="ORF">C5745_19805</name>
</gene>
<evidence type="ECO:0000313" key="2">
    <source>
        <dbReference type="Proteomes" id="UP000239711"/>
    </source>
</evidence>
<reference evidence="1 2" key="1">
    <citation type="submission" date="2018-02" db="EMBL/GenBank/DDBJ databases">
        <title>The draft genome of Sphingobacterium sp. 5JN-11.</title>
        <authorList>
            <person name="Liu L."/>
            <person name="Li L."/>
            <person name="Liang L."/>
            <person name="Zhang X."/>
            <person name="Wang T."/>
        </authorList>
    </citation>
    <scope>NUCLEOTIDE SEQUENCE [LARGE SCALE GENOMIC DNA]</scope>
    <source>
        <strain evidence="1 2">5JN-11</strain>
    </source>
</reference>
<proteinExistence type="predicted"/>
<dbReference type="EMBL" id="PVBQ01000037">
    <property type="protein sequence ID" value="PRD43774.1"/>
    <property type="molecule type" value="Genomic_DNA"/>
</dbReference>
<dbReference type="OrthoDB" id="679194at2"/>
<dbReference type="AlphaFoldDB" id="A0A2S9ITA9"/>
<sequence length="150" mass="17197">MMTKGLKINGDDSDILSVRLEHLLNCYDRSEGDVSWGLLWLDVVMRPEVGYNILELEGEINNSDFGKKISLEKLLEFSSQISQAINILVLGDKDPKNIKRFETDDLMYAKCEYVIELVDSSYWIVHSNNSVFLNNIFEKIPGTEYLNSIL</sequence>
<keyword evidence="2" id="KW-1185">Reference proteome</keyword>
<dbReference type="RefSeq" id="WP_105718748.1">
    <property type="nucleotide sequence ID" value="NZ_PVBQ01000037.1"/>
</dbReference>
<accession>A0A2S9ITA9</accession>
<name>A0A2S9ITA9_9SPHI</name>
<evidence type="ECO:0000313" key="1">
    <source>
        <dbReference type="EMBL" id="PRD43774.1"/>
    </source>
</evidence>
<comment type="caution">
    <text evidence="1">The sequence shown here is derived from an EMBL/GenBank/DDBJ whole genome shotgun (WGS) entry which is preliminary data.</text>
</comment>